<keyword evidence="15" id="KW-1185">Reference proteome</keyword>
<protein>
    <recommendedName>
        <fullName evidence="3">[histone H4]-N-methyl-L-lysine(20) N-methyltransferase</fullName>
        <ecNumber evidence="3">2.1.1.362</ecNumber>
    </recommendedName>
</protein>
<sequence>MASSGSSRVMPSTGMSSAELCDFDDLCTALVLDPYLGFMTHKMNTRFKAVNHPEQLKKIVEQFKEHRNYEKALEALIKVDSHRTAPYHRMKHQMKLLREHTYRYLQMFDSVSGFQILPCYRYSMEGQIGGKLCSTKFWHKNDKIEMLIGCIAELTAEEESHLLKSGENDFSVMYSCRKNCAQLWLGPASFINHDCRPNCKFVSTGRDTACVKVLRDIQCNEEITCFYGEDFFGDGNSLCECVTCERRHMGAFRPKQPVNLSSQKGYCFRDTDDRINRLKAKPPESQPTFGNVASNSNESWDNRAKNIQSQSHLLNAAELKRRGITRYDAEIIISNGQPLPEPESPAPKSGHSRSGQLTNSSSKVLRSSGNVVLEQDILNMSNHIRRPPARDDACSDRGTTDFSNSKTEVSGCNKKSPCAKFRKLQGNRRSPRRRAPLQGKGTVGLLEKVPIKEEPMDDFEDSGLSKSLGLAERVSESQVKEEFGSPSRKQIKMGRSSEDVTDDGREFTDAELRSHNLSDFLDNSPRLKSHKEKTLSRLFCSNESEGNAIPNSSDNSLPPLISMEEHPLSFADLAARTPLKHVPLSSSTPVRQSPRLHRGTTQPLADSKTLFSGNKREKAVNLAKELNSLVAKASTCAQRLTDLVMESSLTDGGESYQDPPVLEPEPPIISPSVSRRSSADDMNDTLFSNIFGTSGDLQFHKRSKSVDDSCLSDCLGKPLSLLTKVKDENGIFSKSDGFRYHRRNSFDEFGKPPLLKKDHCSCAENNNAVDQEGTAAKPPNVPIPNHFHVGEDIYLKQSRVQETNTRATGRTRRRQPKLIFRMKPDPELKKQLREESAQCPNANLQFKWDDDSDVEIGRSPTGGCATTLLKSKDPFCPAVAAKKEKAEDRVLLGSFSGGAIDSMGLGQLHDTSSSSSNSSVSSKTSGSYRKVRKVRLKMIDTSLHFDLVSPSASPSNC</sequence>
<name>A0ABM0JKA3_APLCA</name>
<evidence type="ECO:0000256" key="4">
    <source>
        <dbReference type="ARBA" id="ARBA00022454"/>
    </source>
</evidence>
<reference evidence="16" key="1">
    <citation type="submission" date="2025-08" db="UniProtKB">
        <authorList>
            <consortium name="RefSeq"/>
        </authorList>
    </citation>
    <scope>IDENTIFICATION</scope>
</reference>
<dbReference type="InterPro" id="IPR001214">
    <property type="entry name" value="SET_dom"/>
</dbReference>
<feature type="region of interest" description="Disordered" evidence="13">
    <location>
        <begin position="477"/>
        <end position="503"/>
    </location>
</feature>
<dbReference type="PROSITE" id="PS51570">
    <property type="entry name" value="SAM_MT43_SUVAR420_2"/>
    <property type="match status" value="1"/>
</dbReference>
<dbReference type="Pfam" id="PF00856">
    <property type="entry name" value="SET"/>
    <property type="match status" value="1"/>
</dbReference>
<feature type="region of interest" description="Disordered" evidence="13">
    <location>
        <begin position="906"/>
        <end position="926"/>
    </location>
</feature>
<feature type="domain" description="SET" evidence="14">
    <location>
        <begin position="112"/>
        <end position="228"/>
    </location>
</feature>
<dbReference type="InterPro" id="IPR039977">
    <property type="entry name" value="Suv4-20/Set9"/>
</dbReference>
<dbReference type="EC" id="2.1.1.362" evidence="3"/>
<keyword evidence="5" id="KW-0678">Repressor</keyword>
<dbReference type="InterPro" id="IPR041938">
    <property type="entry name" value="Hist-Lys_N-MTase_N"/>
</dbReference>
<feature type="compositionally biased region" description="Polar residues" evidence="13">
    <location>
        <begin position="352"/>
        <end position="368"/>
    </location>
</feature>
<evidence type="ECO:0000256" key="1">
    <source>
        <dbReference type="ARBA" id="ARBA00004123"/>
    </source>
</evidence>
<dbReference type="SUPFAM" id="SSF82199">
    <property type="entry name" value="SET domain"/>
    <property type="match status" value="1"/>
</dbReference>
<keyword evidence="4" id="KW-0158">Chromosome</keyword>
<accession>A0ABM0JKA3</accession>
<feature type="compositionally biased region" description="Low complexity" evidence="13">
    <location>
        <begin position="912"/>
        <end position="926"/>
    </location>
</feature>
<dbReference type="CDD" id="cd19186">
    <property type="entry name" value="SET_Suv4-20"/>
    <property type="match status" value="1"/>
</dbReference>
<keyword evidence="6" id="KW-0489">Methyltransferase</keyword>
<evidence type="ECO:0000313" key="15">
    <source>
        <dbReference type="Proteomes" id="UP000694888"/>
    </source>
</evidence>
<comment type="subcellular location">
    <subcellularLocation>
        <location evidence="2">Chromosome</location>
    </subcellularLocation>
    <subcellularLocation>
        <location evidence="1">Nucleus</location>
    </subcellularLocation>
</comment>
<keyword evidence="8" id="KW-0949">S-adenosyl-L-methionine</keyword>
<dbReference type="PANTHER" id="PTHR12977:SF4">
    <property type="entry name" value="HISTONE-LYSINE N-METHYLTRANSFERASE KMT5B"/>
    <property type="match status" value="1"/>
</dbReference>
<dbReference type="InterPro" id="IPR044426">
    <property type="entry name" value="Suv4-20_SET"/>
</dbReference>
<evidence type="ECO:0000313" key="16">
    <source>
        <dbReference type="RefSeq" id="XP_005095695.1"/>
    </source>
</evidence>
<evidence type="ECO:0000256" key="10">
    <source>
        <dbReference type="ARBA" id="ARBA00023015"/>
    </source>
</evidence>
<dbReference type="PANTHER" id="PTHR12977">
    <property type="entry name" value="SUPPRESSOR OF VARIEGATION 4-20-RELATED"/>
    <property type="match status" value="1"/>
</dbReference>
<feature type="compositionally biased region" description="Polar residues" evidence="13">
    <location>
        <begin position="599"/>
        <end position="612"/>
    </location>
</feature>
<feature type="region of interest" description="Disordered" evidence="13">
    <location>
        <begin position="334"/>
        <end position="368"/>
    </location>
</feature>
<keyword evidence="11" id="KW-0804">Transcription</keyword>
<dbReference type="InterPro" id="IPR025790">
    <property type="entry name" value="Suv4-20_animal"/>
</dbReference>
<feature type="region of interest" description="Disordered" evidence="13">
    <location>
        <begin position="649"/>
        <end position="679"/>
    </location>
</feature>
<evidence type="ECO:0000256" key="3">
    <source>
        <dbReference type="ARBA" id="ARBA00012188"/>
    </source>
</evidence>
<evidence type="ECO:0000256" key="6">
    <source>
        <dbReference type="ARBA" id="ARBA00022603"/>
    </source>
</evidence>
<evidence type="ECO:0000256" key="8">
    <source>
        <dbReference type="ARBA" id="ARBA00022691"/>
    </source>
</evidence>
<dbReference type="SMART" id="SM00317">
    <property type="entry name" value="SET"/>
    <property type="match status" value="1"/>
</dbReference>
<keyword evidence="12" id="KW-0539">Nucleus</keyword>
<evidence type="ECO:0000256" key="5">
    <source>
        <dbReference type="ARBA" id="ARBA00022491"/>
    </source>
</evidence>
<keyword evidence="10" id="KW-0805">Transcription regulation</keyword>
<gene>
    <name evidence="16" type="primary">LOC101863176</name>
</gene>
<evidence type="ECO:0000256" key="7">
    <source>
        <dbReference type="ARBA" id="ARBA00022679"/>
    </source>
</evidence>
<feature type="region of interest" description="Disordered" evidence="13">
    <location>
        <begin position="382"/>
        <end position="414"/>
    </location>
</feature>
<evidence type="ECO:0000256" key="9">
    <source>
        <dbReference type="ARBA" id="ARBA00022853"/>
    </source>
</evidence>
<keyword evidence="9" id="KW-0156">Chromatin regulator</keyword>
<evidence type="ECO:0000256" key="2">
    <source>
        <dbReference type="ARBA" id="ARBA00004286"/>
    </source>
</evidence>
<dbReference type="InterPro" id="IPR046341">
    <property type="entry name" value="SET_dom_sf"/>
</dbReference>
<feature type="compositionally biased region" description="Polar residues" evidence="13">
    <location>
        <begin position="286"/>
        <end position="297"/>
    </location>
</feature>
<feature type="region of interest" description="Disordered" evidence="13">
    <location>
        <begin position="583"/>
        <end position="612"/>
    </location>
</feature>
<proteinExistence type="predicted"/>
<evidence type="ECO:0000259" key="14">
    <source>
        <dbReference type="PROSITE" id="PS50280"/>
    </source>
</evidence>
<feature type="region of interest" description="Disordered" evidence="13">
    <location>
        <begin position="278"/>
        <end position="297"/>
    </location>
</feature>
<keyword evidence="7" id="KW-0808">Transferase</keyword>
<evidence type="ECO:0000256" key="12">
    <source>
        <dbReference type="ARBA" id="ARBA00023242"/>
    </source>
</evidence>
<dbReference type="RefSeq" id="XP_005095695.1">
    <property type="nucleotide sequence ID" value="XM_005095638.3"/>
</dbReference>
<evidence type="ECO:0000256" key="13">
    <source>
        <dbReference type="SAM" id="MobiDB-lite"/>
    </source>
</evidence>
<dbReference type="GeneID" id="101863176"/>
<feature type="compositionally biased region" description="Polar residues" evidence="13">
    <location>
        <begin position="400"/>
        <end position="410"/>
    </location>
</feature>
<evidence type="ECO:0000256" key="11">
    <source>
        <dbReference type="ARBA" id="ARBA00023163"/>
    </source>
</evidence>
<dbReference type="Gene3D" id="2.170.270.10">
    <property type="entry name" value="SET domain"/>
    <property type="match status" value="1"/>
</dbReference>
<organism evidence="15 16">
    <name type="scientific">Aplysia californica</name>
    <name type="common">California sea hare</name>
    <dbReference type="NCBI Taxonomy" id="6500"/>
    <lineage>
        <taxon>Eukaryota</taxon>
        <taxon>Metazoa</taxon>
        <taxon>Spiralia</taxon>
        <taxon>Lophotrochozoa</taxon>
        <taxon>Mollusca</taxon>
        <taxon>Gastropoda</taxon>
        <taxon>Heterobranchia</taxon>
        <taxon>Euthyneura</taxon>
        <taxon>Tectipleura</taxon>
        <taxon>Aplysiida</taxon>
        <taxon>Aplysioidea</taxon>
        <taxon>Aplysiidae</taxon>
        <taxon>Aplysia</taxon>
    </lineage>
</organism>
<dbReference type="Gene3D" id="1.10.10.1700">
    <property type="entry name" value="Histone-lysine N-methyltransferase"/>
    <property type="match status" value="1"/>
</dbReference>
<dbReference type="PROSITE" id="PS50280">
    <property type="entry name" value="SET"/>
    <property type="match status" value="1"/>
</dbReference>
<dbReference type="Proteomes" id="UP000694888">
    <property type="component" value="Unplaced"/>
</dbReference>
<feature type="compositionally biased region" description="Basic and acidic residues" evidence="13">
    <location>
        <begin position="388"/>
        <end position="399"/>
    </location>
</feature>